<sequence length="295" mass="34194">MKLEKVYILDDRAILYINGPDSDKYLQNLISNDIEKVNENKSCFASLLSPQGKFLFDFLVLKHKDGYFLDCEKKIVDQLYKKLVMYKLRSKVEILNLSNEFVVAAFSYDKFLSIEGAKDELGYTFKHNEDHVLLDPRNKKLGGRIIANLEKLYMSLKKMKLKSSKIDEYHKLSFELGIPQSNMDQLQEKLFGIECNFVELNAIDFKKGCYVGQENTSRIKNKDKLNKRLLPLQVKKGSISNNDPIISNNVEIGKVLIANTFSFALIKFKNKEFEYNKEFKCGEANIEILKPNWLN</sequence>
<organism evidence="2">
    <name type="scientific">uncultured bacterium eBACmed86H08</name>
    <dbReference type="NCBI Taxonomy" id="334276"/>
    <lineage>
        <taxon>Bacteria</taxon>
        <taxon>environmental samples</taxon>
    </lineage>
</organism>
<dbReference type="PANTHER" id="PTHR22602:SF0">
    <property type="entry name" value="TRANSFERASE CAF17, MITOCHONDRIAL-RELATED"/>
    <property type="match status" value="1"/>
</dbReference>
<dbReference type="SUPFAM" id="SSF103025">
    <property type="entry name" value="Folate-binding domain"/>
    <property type="match status" value="1"/>
</dbReference>
<name>Q4PJA0_9BACT</name>
<dbReference type="InterPro" id="IPR045179">
    <property type="entry name" value="YgfZ/GcvT"/>
</dbReference>
<dbReference type="PIRSF" id="PIRSF006487">
    <property type="entry name" value="GcvT"/>
    <property type="match status" value="1"/>
</dbReference>
<keyword evidence="1" id="KW-0809">Transit peptide</keyword>
<evidence type="ECO:0000313" key="2">
    <source>
        <dbReference type="EMBL" id="AAY82733.1"/>
    </source>
</evidence>
<dbReference type="InterPro" id="IPR027266">
    <property type="entry name" value="TrmE/GcvT-like"/>
</dbReference>
<dbReference type="EMBL" id="DQ088851">
    <property type="protein sequence ID" value="AAY82733.1"/>
    <property type="molecule type" value="Genomic_DNA"/>
</dbReference>
<accession>Q4PJA0</accession>
<dbReference type="InterPro" id="IPR017703">
    <property type="entry name" value="YgfZ/GCV_T_CS"/>
</dbReference>
<protein>
    <submittedName>
        <fullName evidence="2">Uncharacterized protein</fullName>
    </submittedName>
</protein>
<reference evidence="2" key="1">
    <citation type="journal article" date="2005" name="PLoS Biol.">
        <title>New insights into metabolic properties of marine bacteria encoding proteorhodopsins.</title>
        <authorList>
            <person name="Sabehi G."/>
            <person name="Loy A."/>
            <person name="Jung K.H."/>
            <person name="Partha R."/>
            <person name="Spudich J.L."/>
            <person name="Isaacson T."/>
            <person name="Hirschberg J."/>
            <person name="Wagner M."/>
            <person name="Beja O."/>
        </authorList>
    </citation>
    <scope>NUCLEOTIDE SEQUENCE</scope>
</reference>
<proteinExistence type="predicted"/>
<evidence type="ECO:0000256" key="1">
    <source>
        <dbReference type="ARBA" id="ARBA00022946"/>
    </source>
</evidence>
<dbReference type="PANTHER" id="PTHR22602">
    <property type="entry name" value="TRANSFERASE CAF17, MITOCHONDRIAL-RELATED"/>
    <property type="match status" value="1"/>
</dbReference>
<dbReference type="AlphaFoldDB" id="Q4PJA0"/>
<dbReference type="Gene3D" id="3.30.1360.120">
    <property type="entry name" value="Probable tRNA modification gtpase trme, domain 1"/>
    <property type="match status" value="1"/>
</dbReference>
<dbReference type="GO" id="GO:0016226">
    <property type="term" value="P:iron-sulfur cluster assembly"/>
    <property type="evidence" value="ECO:0007669"/>
    <property type="project" value="TreeGrafter"/>
</dbReference>
<dbReference type="NCBIfam" id="TIGR03317">
    <property type="entry name" value="ygfZ_signature"/>
    <property type="match status" value="1"/>
</dbReference>